<feature type="transmembrane region" description="Helical" evidence="1">
    <location>
        <begin position="31"/>
        <end position="51"/>
    </location>
</feature>
<dbReference type="RefSeq" id="WP_166654303.1">
    <property type="nucleotide sequence ID" value="NZ_SNZH01000018.1"/>
</dbReference>
<accession>A0A4R6YNC6</accession>
<sequence length="381" mass="41339">MPAYFHPRLQQSRLVAGNRLRLALRHWPQTLFHLLAGAALLAIAAAALSRIDGDRIGLLLRLIVQQPLAIGLAFAAFGFAMGRSSTVELLQELRLGWWGAMPIPAAATQRSLRLHALLQTVFANAIVLAVLLGIVVLSRRSTEWLMPLAATASAGLWLGASAGFFAALRSRQHSGGSRRTQAHSSAALLRLPWLDHPQLHNLPDWQRRETVRRWRSGGRAWQIGALGLLVPMGMPLLPLIAFAALGVGLIWYGLALRASENTIVRASQTFAALPLPFPRFAAATLRYPLFAFACTATSGAAGLLLQAARWPVALGYVLALGLGSALSLSLCWRYRHRPYLARSRAIAETCLLLALATQFVPLALVLALALIARHYVVARSI</sequence>
<dbReference type="EMBL" id="SNZH01000018">
    <property type="protein sequence ID" value="TDR38942.1"/>
    <property type="molecule type" value="Genomic_DNA"/>
</dbReference>
<comment type="caution">
    <text evidence="2">The sequence shown here is derived from an EMBL/GenBank/DDBJ whole genome shotgun (WGS) entry which is preliminary data.</text>
</comment>
<reference evidence="2 3" key="1">
    <citation type="submission" date="2019-03" db="EMBL/GenBank/DDBJ databases">
        <title>Genomic Encyclopedia of Type Strains, Phase IV (KMG-IV): sequencing the most valuable type-strain genomes for metagenomic binning, comparative biology and taxonomic classification.</title>
        <authorList>
            <person name="Goeker M."/>
        </authorList>
    </citation>
    <scope>NUCLEOTIDE SEQUENCE [LARGE SCALE GENOMIC DNA]</scope>
    <source>
        <strain evidence="2 3">DSM 21667</strain>
    </source>
</reference>
<evidence type="ECO:0000256" key="1">
    <source>
        <dbReference type="SAM" id="Phobius"/>
    </source>
</evidence>
<protein>
    <recommendedName>
        <fullName evidence="4">ABC-2 type transport system permease protein</fullName>
    </recommendedName>
</protein>
<keyword evidence="1" id="KW-0472">Membrane</keyword>
<feature type="transmembrane region" description="Helical" evidence="1">
    <location>
        <begin position="287"/>
        <end position="307"/>
    </location>
</feature>
<feature type="transmembrane region" description="Helical" evidence="1">
    <location>
        <begin position="313"/>
        <end position="334"/>
    </location>
</feature>
<gene>
    <name evidence="2" type="ORF">DFR29_11885</name>
</gene>
<feature type="transmembrane region" description="Helical" evidence="1">
    <location>
        <begin position="236"/>
        <end position="255"/>
    </location>
</feature>
<dbReference type="Proteomes" id="UP000295293">
    <property type="component" value="Unassembled WGS sequence"/>
</dbReference>
<keyword evidence="1" id="KW-1133">Transmembrane helix</keyword>
<dbReference type="AlphaFoldDB" id="A0A4R6YNC6"/>
<feature type="transmembrane region" description="Helical" evidence="1">
    <location>
        <begin position="346"/>
        <end position="372"/>
    </location>
</feature>
<feature type="transmembrane region" description="Helical" evidence="1">
    <location>
        <begin position="144"/>
        <end position="168"/>
    </location>
</feature>
<evidence type="ECO:0000313" key="2">
    <source>
        <dbReference type="EMBL" id="TDR38942.1"/>
    </source>
</evidence>
<feature type="transmembrane region" description="Helical" evidence="1">
    <location>
        <begin position="58"/>
        <end position="80"/>
    </location>
</feature>
<name>A0A4R6YNC6_9GAMM</name>
<feature type="transmembrane region" description="Helical" evidence="1">
    <location>
        <begin position="116"/>
        <end position="137"/>
    </location>
</feature>
<evidence type="ECO:0000313" key="3">
    <source>
        <dbReference type="Proteomes" id="UP000295293"/>
    </source>
</evidence>
<keyword evidence="1" id="KW-0812">Transmembrane</keyword>
<evidence type="ECO:0008006" key="4">
    <source>
        <dbReference type="Google" id="ProtNLM"/>
    </source>
</evidence>
<organism evidence="2 3">
    <name type="scientific">Tahibacter aquaticus</name>
    <dbReference type="NCBI Taxonomy" id="520092"/>
    <lineage>
        <taxon>Bacteria</taxon>
        <taxon>Pseudomonadati</taxon>
        <taxon>Pseudomonadota</taxon>
        <taxon>Gammaproteobacteria</taxon>
        <taxon>Lysobacterales</taxon>
        <taxon>Rhodanobacteraceae</taxon>
        <taxon>Tahibacter</taxon>
    </lineage>
</organism>
<proteinExistence type="predicted"/>
<keyword evidence="3" id="KW-1185">Reference proteome</keyword>